<evidence type="ECO:0000259" key="5">
    <source>
        <dbReference type="Pfam" id="PF01464"/>
    </source>
</evidence>
<organism evidence="6 7">
    <name type="scientific">Palleronia caenipelagi</name>
    <dbReference type="NCBI Taxonomy" id="2489174"/>
    <lineage>
        <taxon>Bacteria</taxon>
        <taxon>Pseudomonadati</taxon>
        <taxon>Pseudomonadota</taxon>
        <taxon>Alphaproteobacteria</taxon>
        <taxon>Rhodobacterales</taxon>
        <taxon>Roseobacteraceae</taxon>
        <taxon>Palleronia</taxon>
    </lineage>
</organism>
<name>A0A547Q895_9RHOB</name>
<protein>
    <submittedName>
        <fullName evidence="6">Lytic transglycosylase domain-containing protein</fullName>
    </submittedName>
</protein>
<dbReference type="GO" id="GO:0016020">
    <property type="term" value="C:membrane"/>
    <property type="evidence" value="ECO:0007669"/>
    <property type="project" value="InterPro"/>
</dbReference>
<dbReference type="EMBL" id="VFSV01000005">
    <property type="protein sequence ID" value="TRD22607.1"/>
    <property type="molecule type" value="Genomic_DNA"/>
</dbReference>
<dbReference type="AlphaFoldDB" id="A0A547Q895"/>
<comment type="similarity">
    <text evidence="1">Belongs to the transglycosylase Slt family.</text>
</comment>
<dbReference type="PANTHER" id="PTHR37423">
    <property type="entry name" value="SOLUBLE LYTIC MUREIN TRANSGLYCOSYLASE-RELATED"/>
    <property type="match status" value="1"/>
</dbReference>
<dbReference type="Pfam" id="PF01464">
    <property type="entry name" value="SLT"/>
    <property type="match status" value="1"/>
</dbReference>
<accession>A0A547Q895</accession>
<dbReference type="GO" id="GO:0004553">
    <property type="term" value="F:hydrolase activity, hydrolyzing O-glycosyl compounds"/>
    <property type="evidence" value="ECO:0007669"/>
    <property type="project" value="InterPro"/>
</dbReference>
<sequence length="656" mass="71224">MTKMLALLISLMVPHTAPAATLSQTGGGPFSMAEVMEAGRAGTWFSRDEIALRTGPLAADIVSWMRLREGQGTFAEALGFLERHPDWPGLARLRREMEEALPTEITDETTARRVLAFFGEADPATGQGVIAKTAAYLALDRRGEAEAGAALAWAGLSMTPTAENYLINTLPDIVLPLETIRANAMFWRGARQALARAEDRAEARGDLEATALIRARLAALTGSDALSVTEDLPETLRDDPGLAYRRFALDYGARRYAEARDIALTQSTSADTLGDPEAWARARRDLVRRELRSGTAENAYALAAAHWLTEGADFADLEWLAGYIALRYLSAPEDALRHFLRMRGAVASPISVSRGEYWIGRTHEVLDQAPEAAAAYRAGANWQSAFYGLLSAERIGLNLDAKLMNPPDYPPLAETDLAGSSVLQAALLLQAAGERSLAEQFLTHLAEGVGEAEAGALADTMLALGEPHLALRIAKAVALRGIVLPRAYFPLVDLGQDSLPVPEELALAIARRESEFDPIVSSGVGAGGLMQLMPGTARDVSRDLGITYNRERLFSDPSYNARLGTAYLQQLQKRFGSNPVLVSAGYNAGPGRPARWMSQNGDPRDPLVDVVDWIEAIPFDETRNYVMRVAESLPIYRARLSGETSPVMLTKELKDR</sequence>
<dbReference type="PANTHER" id="PTHR37423:SF2">
    <property type="entry name" value="MEMBRANE-BOUND LYTIC MUREIN TRANSGLYCOSYLASE C"/>
    <property type="match status" value="1"/>
</dbReference>
<keyword evidence="7" id="KW-1185">Reference proteome</keyword>
<evidence type="ECO:0000256" key="3">
    <source>
        <dbReference type="ARBA" id="ARBA00022729"/>
    </source>
</evidence>
<proteinExistence type="inferred from homology"/>
<keyword evidence="3 4" id="KW-0732">Signal</keyword>
<comment type="caution">
    <text evidence="6">The sequence shown here is derived from an EMBL/GenBank/DDBJ whole genome shotgun (WGS) entry which is preliminary data.</text>
</comment>
<evidence type="ECO:0000256" key="1">
    <source>
        <dbReference type="ARBA" id="ARBA00007734"/>
    </source>
</evidence>
<comment type="similarity">
    <text evidence="2">Belongs to the virb1 family.</text>
</comment>
<evidence type="ECO:0000256" key="2">
    <source>
        <dbReference type="ARBA" id="ARBA00009387"/>
    </source>
</evidence>
<feature type="signal peptide" evidence="4">
    <location>
        <begin position="1"/>
        <end position="19"/>
    </location>
</feature>
<feature type="domain" description="Transglycosylase SLT" evidence="5">
    <location>
        <begin position="501"/>
        <end position="603"/>
    </location>
</feature>
<feature type="chain" id="PRO_5021708305" evidence="4">
    <location>
        <begin position="20"/>
        <end position="656"/>
    </location>
</feature>
<dbReference type="Proteomes" id="UP000318590">
    <property type="component" value="Unassembled WGS sequence"/>
</dbReference>
<dbReference type="SUPFAM" id="SSF53955">
    <property type="entry name" value="Lysozyme-like"/>
    <property type="match status" value="1"/>
</dbReference>
<dbReference type="Gene3D" id="1.25.20.10">
    <property type="entry name" value="Bacterial muramidases"/>
    <property type="match status" value="1"/>
</dbReference>
<dbReference type="InterPro" id="IPR000189">
    <property type="entry name" value="Transglyc_AS"/>
</dbReference>
<dbReference type="PROSITE" id="PS00922">
    <property type="entry name" value="TRANSGLYCOSYLASE"/>
    <property type="match status" value="1"/>
</dbReference>
<dbReference type="GO" id="GO:0008933">
    <property type="term" value="F:peptidoglycan lytic transglycosylase activity"/>
    <property type="evidence" value="ECO:0007669"/>
    <property type="project" value="InterPro"/>
</dbReference>
<dbReference type="GO" id="GO:0000270">
    <property type="term" value="P:peptidoglycan metabolic process"/>
    <property type="evidence" value="ECO:0007669"/>
    <property type="project" value="InterPro"/>
</dbReference>
<dbReference type="InterPro" id="IPR008939">
    <property type="entry name" value="Lytic_TGlycosylase_superhlx_U"/>
</dbReference>
<dbReference type="InterPro" id="IPR023346">
    <property type="entry name" value="Lysozyme-like_dom_sf"/>
</dbReference>
<gene>
    <name evidence="6" type="ORF">FEV53_04110</name>
</gene>
<evidence type="ECO:0000313" key="7">
    <source>
        <dbReference type="Proteomes" id="UP000318590"/>
    </source>
</evidence>
<dbReference type="InterPro" id="IPR008258">
    <property type="entry name" value="Transglycosylase_SLT_dom_1"/>
</dbReference>
<dbReference type="CDD" id="cd13401">
    <property type="entry name" value="Slt70-like"/>
    <property type="match status" value="1"/>
</dbReference>
<dbReference type="GO" id="GO:0042597">
    <property type="term" value="C:periplasmic space"/>
    <property type="evidence" value="ECO:0007669"/>
    <property type="project" value="InterPro"/>
</dbReference>
<dbReference type="Gene3D" id="1.10.530.10">
    <property type="match status" value="1"/>
</dbReference>
<evidence type="ECO:0000256" key="4">
    <source>
        <dbReference type="SAM" id="SignalP"/>
    </source>
</evidence>
<dbReference type="OrthoDB" id="9815002at2"/>
<evidence type="ECO:0000313" key="6">
    <source>
        <dbReference type="EMBL" id="TRD22607.1"/>
    </source>
</evidence>
<dbReference type="RefSeq" id="WP_142833551.1">
    <property type="nucleotide sequence ID" value="NZ_VFSV01000005.1"/>
</dbReference>
<dbReference type="SUPFAM" id="SSF48435">
    <property type="entry name" value="Bacterial muramidases"/>
    <property type="match status" value="1"/>
</dbReference>
<reference evidence="6 7" key="1">
    <citation type="submission" date="2019-06" db="EMBL/GenBank/DDBJ databases">
        <title>Paenimaribius caenipelagi gen. nov., sp. nov., isolated from a tidal flat.</title>
        <authorList>
            <person name="Yoon J.-H."/>
        </authorList>
    </citation>
    <scope>NUCLEOTIDE SEQUENCE [LARGE SCALE GENOMIC DNA]</scope>
    <source>
        <strain evidence="6 7">JBTF-M29</strain>
    </source>
</reference>